<dbReference type="EMBL" id="CP030862">
    <property type="protein sequence ID" value="AXE24764.1"/>
    <property type="molecule type" value="Genomic_DNA"/>
</dbReference>
<dbReference type="RefSeq" id="WP_114055953.1">
    <property type="nucleotide sequence ID" value="NZ_CP030862.1"/>
</dbReference>
<name>A0A344U1J3_9ACTN</name>
<gene>
    <name evidence="2" type="ORF">C0216_16070</name>
</gene>
<reference evidence="2 3" key="1">
    <citation type="submission" date="2018-01" db="EMBL/GenBank/DDBJ databases">
        <title>Draft genome Sequence of streptomyces globosus LZH-48.</title>
        <authorList>
            <person name="Ran K."/>
            <person name="Li Z."/>
            <person name="Wei S."/>
            <person name="Dong R."/>
        </authorList>
    </citation>
    <scope>NUCLEOTIDE SEQUENCE [LARGE SCALE GENOMIC DNA]</scope>
    <source>
        <strain evidence="2 3">LZH-48</strain>
    </source>
</reference>
<sequence length="96" mass="9847">MARPAGGVGPDAAEVPDGDVEVHAVDGVATLDGTAARRLRLLPDLVGRLGGVVAADPHVRALSGDTAGAPAGRTRQALPWRRPTPRGRNPSPWTTT</sequence>
<proteinExistence type="predicted"/>
<organism evidence="2 3">
    <name type="scientific">Streptomyces globosus</name>
    <dbReference type="NCBI Taxonomy" id="68209"/>
    <lineage>
        <taxon>Bacteria</taxon>
        <taxon>Bacillati</taxon>
        <taxon>Actinomycetota</taxon>
        <taxon>Actinomycetes</taxon>
        <taxon>Kitasatosporales</taxon>
        <taxon>Streptomycetaceae</taxon>
        <taxon>Streptomyces</taxon>
    </lineage>
</organism>
<keyword evidence="3" id="KW-1185">Reference proteome</keyword>
<evidence type="ECO:0000313" key="2">
    <source>
        <dbReference type="EMBL" id="AXE24764.1"/>
    </source>
</evidence>
<accession>A0A344U1J3</accession>
<protein>
    <submittedName>
        <fullName evidence="2">Uncharacterized protein</fullName>
    </submittedName>
</protein>
<dbReference type="KEGG" id="sgz:C0216_16070"/>
<evidence type="ECO:0000313" key="3">
    <source>
        <dbReference type="Proteomes" id="UP000252004"/>
    </source>
</evidence>
<dbReference type="AlphaFoldDB" id="A0A344U1J3"/>
<evidence type="ECO:0000256" key="1">
    <source>
        <dbReference type="SAM" id="MobiDB-lite"/>
    </source>
</evidence>
<feature type="region of interest" description="Disordered" evidence="1">
    <location>
        <begin position="62"/>
        <end position="96"/>
    </location>
</feature>
<dbReference type="Proteomes" id="UP000252004">
    <property type="component" value="Chromosome"/>
</dbReference>